<dbReference type="Proteomes" id="UP001596223">
    <property type="component" value="Unassembled WGS sequence"/>
</dbReference>
<feature type="region of interest" description="Disordered" evidence="1">
    <location>
        <begin position="351"/>
        <end position="598"/>
    </location>
</feature>
<dbReference type="EMBL" id="JBHSQN010000010">
    <property type="protein sequence ID" value="MFC6012553.1"/>
    <property type="molecule type" value="Genomic_DNA"/>
</dbReference>
<feature type="compositionally biased region" description="Low complexity" evidence="1">
    <location>
        <begin position="865"/>
        <end position="880"/>
    </location>
</feature>
<feature type="region of interest" description="Disordered" evidence="1">
    <location>
        <begin position="626"/>
        <end position="881"/>
    </location>
</feature>
<feature type="compositionally biased region" description="Polar residues" evidence="1">
    <location>
        <begin position="390"/>
        <end position="399"/>
    </location>
</feature>
<feature type="compositionally biased region" description="Basic and acidic residues" evidence="1">
    <location>
        <begin position="664"/>
        <end position="673"/>
    </location>
</feature>
<evidence type="ECO:0000256" key="1">
    <source>
        <dbReference type="SAM" id="MobiDB-lite"/>
    </source>
</evidence>
<feature type="compositionally biased region" description="Basic and acidic residues" evidence="1">
    <location>
        <begin position="551"/>
        <end position="561"/>
    </location>
</feature>
<gene>
    <name evidence="2" type="ORF">ACFP3H_15965</name>
</gene>
<protein>
    <submittedName>
        <fullName evidence="2">Uncharacterized protein</fullName>
    </submittedName>
</protein>
<keyword evidence="3" id="KW-1185">Reference proteome</keyword>
<reference evidence="3" key="1">
    <citation type="journal article" date="2019" name="Int. J. Syst. Evol. Microbiol.">
        <title>The Global Catalogue of Microorganisms (GCM) 10K type strain sequencing project: providing services to taxonomists for standard genome sequencing and annotation.</title>
        <authorList>
            <consortium name="The Broad Institute Genomics Platform"/>
            <consortium name="The Broad Institute Genome Sequencing Center for Infectious Disease"/>
            <person name="Wu L."/>
            <person name="Ma J."/>
        </authorList>
    </citation>
    <scope>NUCLEOTIDE SEQUENCE [LARGE SCALE GENOMIC DNA]</scope>
    <source>
        <strain evidence="3">CCUG 36956</strain>
    </source>
</reference>
<feature type="compositionally biased region" description="Basic and acidic residues" evidence="1">
    <location>
        <begin position="633"/>
        <end position="645"/>
    </location>
</feature>
<feature type="region of interest" description="Disordered" evidence="1">
    <location>
        <begin position="184"/>
        <end position="217"/>
    </location>
</feature>
<comment type="caution">
    <text evidence="2">The sequence shown here is derived from an EMBL/GenBank/DDBJ whole genome shotgun (WGS) entry which is preliminary data.</text>
</comment>
<accession>A0ABW1JV91</accession>
<evidence type="ECO:0000313" key="2">
    <source>
        <dbReference type="EMBL" id="MFC6012553.1"/>
    </source>
</evidence>
<proteinExistence type="predicted"/>
<feature type="compositionally biased region" description="Basic and acidic residues" evidence="1">
    <location>
        <begin position="123"/>
        <end position="137"/>
    </location>
</feature>
<organism evidence="2 3">
    <name type="scientific">Nocardia lasii</name>
    <dbReference type="NCBI Taxonomy" id="1616107"/>
    <lineage>
        <taxon>Bacteria</taxon>
        <taxon>Bacillati</taxon>
        <taxon>Actinomycetota</taxon>
        <taxon>Actinomycetes</taxon>
        <taxon>Mycobacteriales</taxon>
        <taxon>Nocardiaceae</taxon>
        <taxon>Nocardia</taxon>
    </lineage>
</organism>
<feature type="region of interest" description="Disordered" evidence="1">
    <location>
        <begin position="74"/>
        <end position="161"/>
    </location>
</feature>
<name>A0ABW1JV91_9NOCA</name>
<feature type="region of interest" description="Disordered" evidence="1">
    <location>
        <begin position="247"/>
        <end position="279"/>
    </location>
</feature>
<feature type="compositionally biased region" description="Polar residues" evidence="1">
    <location>
        <begin position="445"/>
        <end position="461"/>
    </location>
</feature>
<feature type="compositionally biased region" description="Low complexity" evidence="1">
    <location>
        <begin position="583"/>
        <end position="593"/>
    </location>
</feature>
<feature type="compositionally biased region" description="Polar residues" evidence="1">
    <location>
        <begin position="207"/>
        <end position="217"/>
    </location>
</feature>
<sequence length="930" mass="93811">MNHAEHDESIGSMLASIASALRDVSDKLDLVAARVKLDVPTFPLDEDLPDQTRIRRLETWAFHASQDISRLSSRLDSLDGGDAEAVRPPRGTRSRREVREAAEAAERAAGGLGDTESPPAQQNRDEGGSRPPLERRQSPARTPATDHLGDPTALGSTPVARTAAAEVTASFVPPVSVGSVAEARSVSSHRPAPARLGGSGADAPVSTERSLSGAVSTNGVASRIGLGASDSNGSASTQPVLNGATRNVAANGRNGSAPAAPDIDATVRNGSAPAAPDIDATVRNGNGLAASGFGSTANATGANGTAGTGTAINGSARNGAAGAGLNGVASEVAGDIAAARNGRPVAVVGTALTESGVEPRRESNESVTSDDAASVDRASVSSARPETSARPVSSAQAGQSVVEESARVDGSAFTAPVTVDEGASPVRPTVPSTTPSVPVAESSDETAASPTPFGTHSSSTPFDRYRSLEVSSERPAPPASLRHTSSAPDQAEQPTPLPSLRDMSSGGPAEQPVRLPSLRDTSSAAERPAPPVLSDERGAALSGTPLSSEQRTSESADERAPFRSSASSTSVARFVEPTAPVHTENTSGSSASEGGTGWNQAVIGDLRANGVIGGVDAAAGSANELAGSAVGEKVSDSSATDRELSDSMVTGPLPVTGGAAGGVERARPVKKPEGTSAPHGEATRGAGYGGGNEVARFASGEPSPVEGGQYSGFTGAERADESPESQVGNSFGAAVSGANGVPVDDVFHSADEDSAGPADAGIRWSFSDESAPTAPSAERNGHARNGFTTHSERRPDSLFGDFTPRERLSAAPDRLGTPPARLTPPSELTASADPGSAATPLDDAPAAYDSGPPTLDLPTGRGTGSDPLTDPAPPTATDSAGITVTGTYRAFDIERAHVDKLQAMLDELKRSAGLPPGRRDVFGPPTQDLP</sequence>
<feature type="compositionally biased region" description="Low complexity" evidence="1">
    <location>
        <begin position="424"/>
        <end position="439"/>
    </location>
</feature>
<feature type="compositionally biased region" description="Basic and acidic residues" evidence="1">
    <location>
        <begin position="94"/>
        <end position="106"/>
    </location>
</feature>
<feature type="compositionally biased region" description="Low complexity" evidence="1">
    <location>
        <begin position="366"/>
        <end position="384"/>
    </location>
</feature>
<evidence type="ECO:0000313" key="3">
    <source>
        <dbReference type="Proteomes" id="UP001596223"/>
    </source>
</evidence>
<feature type="region of interest" description="Disordered" evidence="1">
    <location>
        <begin position="909"/>
        <end position="930"/>
    </location>
</feature>
<dbReference type="RefSeq" id="WP_378606306.1">
    <property type="nucleotide sequence ID" value="NZ_JBHSQN010000010.1"/>
</dbReference>